<dbReference type="EMBL" id="CAMGYJ010000003">
    <property type="protein sequence ID" value="CAI0394295.1"/>
    <property type="molecule type" value="Genomic_DNA"/>
</dbReference>
<organism evidence="1 2">
    <name type="scientific">Linum tenue</name>
    <dbReference type="NCBI Taxonomy" id="586396"/>
    <lineage>
        <taxon>Eukaryota</taxon>
        <taxon>Viridiplantae</taxon>
        <taxon>Streptophyta</taxon>
        <taxon>Embryophyta</taxon>
        <taxon>Tracheophyta</taxon>
        <taxon>Spermatophyta</taxon>
        <taxon>Magnoliopsida</taxon>
        <taxon>eudicotyledons</taxon>
        <taxon>Gunneridae</taxon>
        <taxon>Pentapetalae</taxon>
        <taxon>rosids</taxon>
        <taxon>fabids</taxon>
        <taxon>Malpighiales</taxon>
        <taxon>Linaceae</taxon>
        <taxon>Linum</taxon>
    </lineage>
</organism>
<evidence type="ECO:0000313" key="1">
    <source>
        <dbReference type="EMBL" id="CAI0394295.1"/>
    </source>
</evidence>
<dbReference type="PANTHER" id="PTHR38365:SF1">
    <property type="entry name" value="C2 DOMAIN-CONTAINING PROTEIN"/>
    <property type="match status" value="1"/>
</dbReference>
<evidence type="ECO:0008006" key="3">
    <source>
        <dbReference type="Google" id="ProtNLM"/>
    </source>
</evidence>
<accession>A0AAV0IDC2</accession>
<proteinExistence type="predicted"/>
<comment type="caution">
    <text evidence="1">The sequence shown here is derived from an EMBL/GenBank/DDBJ whole genome shotgun (WGS) entry which is preliminary data.</text>
</comment>
<sequence length="172" mass="19284">MSRRYQRAQGKRVIDHGREFTLLVDVSSAAEIDSFADHGDVGPDDRCYRLNLWVDPADQVWTSTVRTWTSPVWRQRLEIPVVVGSLNYDGTLSVEVERDGWAESVPDPGTSRGNAVVGRAKVRVPKLGEEKGGRFGLVRAERGECRAEGFVFLNMKLVKRQNWGGGGGRYYD</sequence>
<protein>
    <recommendedName>
        <fullName evidence="3">C2 domain-containing protein</fullName>
    </recommendedName>
</protein>
<evidence type="ECO:0000313" key="2">
    <source>
        <dbReference type="Proteomes" id="UP001154282"/>
    </source>
</evidence>
<keyword evidence="2" id="KW-1185">Reference proteome</keyword>
<dbReference type="PANTHER" id="PTHR38365">
    <property type="entry name" value="C2 DOMAIN-CONTAINING PROTEIN-RELATED"/>
    <property type="match status" value="1"/>
</dbReference>
<reference evidence="1" key="1">
    <citation type="submission" date="2022-08" db="EMBL/GenBank/DDBJ databases">
        <authorList>
            <person name="Gutierrez-Valencia J."/>
        </authorList>
    </citation>
    <scope>NUCLEOTIDE SEQUENCE</scope>
</reference>
<gene>
    <name evidence="1" type="ORF">LITE_LOCUS8268</name>
</gene>
<dbReference type="AlphaFoldDB" id="A0AAV0IDC2"/>
<name>A0AAV0IDC2_9ROSI</name>
<dbReference type="Proteomes" id="UP001154282">
    <property type="component" value="Unassembled WGS sequence"/>
</dbReference>